<evidence type="ECO:0000256" key="5">
    <source>
        <dbReference type="ARBA" id="ARBA00023136"/>
    </source>
</evidence>
<keyword evidence="3" id="KW-1133">Transmembrane helix</keyword>
<evidence type="ECO:0000256" key="4">
    <source>
        <dbReference type="ARBA" id="ARBA00023034"/>
    </source>
</evidence>
<evidence type="ECO:0000256" key="7">
    <source>
        <dbReference type="ARBA" id="ARBA00023461"/>
    </source>
</evidence>
<protein>
    <recommendedName>
        <fullName evidence="8">SREBP regulating gene protein</fullName>
    </recommendedName>
</protein>
<evidence type="ECO:0000256" key="3">
    <source>
        <dbReference type="ARBA" id="ARBA00022989"/>
    </source>
</evidence>
<dbReference type="Pfam" id="PF10218">
    <property type="entry name" value="SPRING1"/>
    <property type="match status" value="1"/>
</dbReference>
<evidence type="ECO:0000256" key="6">
    <source>
        <dbReference type="ARBA" id="ARBA00023180"/>
    </source>
</evidence>
<reference evidence="9 10" key="1">
    <citation type="submission" date="2022-03" db="EMBL/GenBank/DDBJ databases">
        <title>A chromosomal length assembly of Cordylochernes scorpioides.</title>
        <authorList>
            <person name="Zeh D."/>
            <person name="Zeh J."/>
        </authorList>
    </citation>
    <scope>NUCLEOTIDE SEQUENCE [LARGE SCALE GENOMIC DNA]</scope>
    <source>
        <strain evidence="9">IN4F17</strain>
        <tissue evidence="9">Whole Body</tissue>
    </source>
</reference>
<comment type="subcellular location">
    <subcellularLocation>
        <location evidence="1">Golgi apparatus membrane</location>
        <topology evidence="1">Single-pass membrane protein</topology>
    </subcellularLocation>
</comment>
<keyword evidence="6" id="KW-0325">Glycoprotein</keyword>
<evidence type="ECO:0000256" key="2">
    <source>
        <dbReference type="ARBA" id="ARBA00022692"/>
    </source>
</evidence>
<dbReference type="Proteomes" id="UP001235939">
    <property type="component" value="Chromosome X"/>
</dbReference>
<dbReference type="PANTHER" id="PTHR13481:SF0">
    <property type="entry name" value="SREBP REGULATING GENE PROTEIN"/>
    <property type="match status" value="1"/>
</dbReference>
<keyword evidence="4" id="KW-0333">Golgi apparatus</keyword>
<dbReference type="PANTHER" id="PTHR13481">
    <property type="entry name" value="SREBP REGULATING GENE PROTEIN"/>
    <property type="match status" value="1"/>
</dbReference>
<gene>
    <name evidence="9" type="ORF">LAZ67_X003164</name>
</gene>
<comment type="similarity">
    <text evidence="7">Belongs to the SPRING family.</text>
</comment>
<evidence type="ECO:0000256" key="1">
    <source>
        <dbReference type="ARBA" id="ARBA00004194"/>
    </source>
</evidence>
<keyword evidence="2" id="KW-0812">Transmembrane</keyword>
<evidence type="ECO:0000256" key="8">
    <source>
        <dbReference type="ARBA" id="ARBA00023485"/>
    </source>
</evidence>
<proteinExistence type="inferred from homology"/>
<accession>A0ABY6LUG0</accession>
<organism evidence="9 10">
    <name type="scientific">Cordylochernes scorpioides</name>
    <dbReference type="NCBI Taxonomy" id="51811"/>
    <lineage>
        <taxon>Eukaryota</taxon>
        <taxon>Metazoa</taxon>
        <taxon>Ecdysozoa</taxon>
        <taxon>Arthropoda</taxon>
        <taxon>Chelicerata</taxon>
        <taxon>Arachnida</taxon>
        <taxon>Pseudoscorpiones</taxon>
        <taxon>Cheliferoidea</taxon>
        <taxon>Chernetidae</taxon>
        <taxon>Cordylochernes</taxon>
    </lineage>
</organism>
<dbReference type="InterPro" id="IPR019352">
    <property type="entry name" value="SPRING1"/>
</dbReference>
<evidence type="ECO:0000313" key="9">
    <source>
        <dbReference type="EMBL" id="UYV84713.1"/>
    </source>
</evidence>
<evidence type="ECO:0000313" key="10">
    <source>
        <dbReference type="Proteomes" id="UP001235939"/>
    </source>
</evidence>
<sequence length="257" mass="29528">MLGYRNNVFPQAYVDDLVVVDSGCRPSQLLVAQHTIDMITRKETLSHIVLECSSLDALRFRLLSTCAEEFGYTLWSLKHFIFNRGFGGRLVKPFGLRPLRPGMRRSANSENLQDEAFAIMKFSNFNKIEISSCRNSIQGKFLITDDKGYVCSRHQVLRNGCCSSLSARNKRYECNTCNPEIHCCKIYEYCVSCCLDPEKEILLKDFLAKTNLRQTYESVKDKFEFCLLKCRTSSKSVRIEHVYKDPNAKYCYGEGPP</sequence>
<dbReference type="EMBL" id="CP092886">
    <property type="protein sequence ID" value="UYV84713.1"/>
    <property type="molecule type" value="Genomic_DNA"/>
</dbReference>
<keyword evidence="10" id="KW-1185">Reference proteome</keyword>
<name>A0ABY6LUG0_9ARAC</name>
<keyword evidence="5" id="KW-0472">Membrane</keyword>